<dbReference type="Proteomes" id="UP001215712">
    <property type="component" value="Unassembled WGS sequence"/>
</dbReference>
<gene>
    <name evidence="1" type="ORF">N7493_009536</name>
</gene>
<keyword evidence="2" id="KW-1185">Reference proteome</keyword>
<comment type="caution">
    <text evidence="1">The sequence shown here is derived from an EMBL/GenBank/DDBJ whole genome shotgun (WGS) entry which is preliminary data.</text>
</comment>
<reference evidence="1" key="1">
    <citation type="journal article" date="2023" name="IMA Fungus">
        <title>Comparative genomic study of the Penicillium genus elucidates a diverse pangenome and 15 lateral gene transfer events.</title>
        <authorList>
            <person name="Petersen C."/>
            <person name="Sorensen T."/>
            <person name="Nielsen M.R."/>
            <person name="Sondergaard T.E."/>
            <person name="Sorensen J.L."/>
            <person name="Fitzpatrick D.A."/>
            <person name="Frisvad J.C."/>
            <person name="Nielsen K.L."/>
        </authorList>
    </citation>
    <scope>NUCLEOTIDE SEQUENCE</scope>
    <source>
        <strain evidence="1">IBT 17514</strain>
    </source>
</reference>
<dbReference type="EMBL" id="JAQJAN010000017">
    <property type="protein sequence ID" value="KAJ5709944.1"/>
    <property type="molecule type" value="Genomic_DNA"/>
</dbReference>
<evidence type="ECO:0000313" key="2">
    <source>
        <dbReference type="Proteomes" id="UP001215712"/>
    </source>
</evidence>
<sequence>MAEPSLEGLPVELKILILFQVPNGDTLKSLVLASPEYHQAYLTVRSELLSHLVKNKYDGFLDIAEALTALRSENLDYVRDKEITVALLDRWRRRDEIRASENTTSSRIFEPQDLEETIKLQNFHKVLCFFLEDFSINAPRPPWIEPADWAKFLPLQLTLLEKQRLIRAVCRLQILQNIFGTDIMTLKPKGRADISKDWRLNQSAEIEGHVNRDGEPISWTSLEVPYRFFYGTIGPWEHDEMCGVLNYFIAKIKPIFDVIANDLRQLSKSTPCEYFWDILPEEESVTCAPCVEIDSDLDLFPDHYEGMASLGPIFLYRVLHMDRIPQRNTICEEARLYWPDTFIGWKVESARSEFFPLTDPADLLESPNFEEYWSTLPPLKQPTLGWKKAWLKPHTETNTLEESMDWYREDENDLQWGYALWDASRLEEWKTPLLAGNEVMIVIGNQS</sequence>
<name>A0AAD6MSA7_9EURO</name>
<protein>
    <submittedName>
        <fullName evidence="1">Uncharacterized protein</fullName>
    </submittedName>
</protein>
<accession>A0AAD6MSA7</accession>
<organism evidence="1 2">
    <name type="scientific">Penicillium malachiteum</name>
    <dbReference type="NCBI Taxonomy" id="1324776"/>
    <lineage>
        <taxon>Eukaryota</taxon>
        <taxon>Fungi</taxon>
        <taxon>Dikarya</taxon>
        <taxon>Ascomycota</taxon>
        <taxon>Pezizomycotina</taxon>
        <taxon>Eurotiomycetes</taxon>
        <taxon>Eurotiomycetidae</taxon>
        <taxon>Eurotiales</taxon>
        <taxon>Aspergillaceae</taxon>
        <taxon>Penicillium</taxon>
    </lineage>
</organism>
<evidence type="ECO:0000313" key="1">
    <source>
        <dbReference type="EMBL" id="KAJ5709944.1"/>
    </source>
</evidence>
<proteinExistence type="predicted"/>
<dbReference type="AlphaFoldDB" id="A0AAD6MSA7"/>
<reference evidence="1" key="2">
    <citation type="submission" date="2023-01" db="EMBL/GenBank/DDBJ databases">
        <authorList>
            <person name="Petersen C."/>
        </authorList>
    </citation>
    <scope>NUCLEOTIDE SEQUENCE</scope>
    <source>
        <strain evidence="1">IBT 17514</strain>
    </source>
</reference>